<evidence type="ECO:0000256" key="3">
    <source>
        <dbReference type="ARBA" id="ARBA00023163"/>
    </source>
</evidence>
<evidence type="ECO:0000313" key="5">
    <source>
        <dbReference type="EMBL" id="MBB5222776.1"/>
    </source>
</evidence>
<dbReference type="SMART" id="SM00345">
    <property type="entry name" value="HTH_GNTR"/>
    <property type="match status" value="1"/>
</dbReference>
<dbReference type="GO" id="GO:0003700">
    <property type="term" value="F:DNA-binding transcription factor activity"/>
    <property type="evidence" value="ECO:0007669"/>
    <property type="project" value="InterPro"/>
</dbReference>
<dbReference type="Pfam" id="PF00392">
    <property type="entry name" value="GntR"/>
    <property type="match status" value="1"/>
</dbReference>
<dbReference type="GO" id="GO:0003677">
    <property type="term" value="F:DNA binding"/>
    <property type="evidence" value="ECO:0007669"/>
    <property type="project" value="UniProtKB-KW"/>
</dbReference>
<proteinExistence type="predicted"/>
<protein>
    <submittedName>
        <fullName evidence="5">DNA-binding GntR family transcriptional regulator</fullName>
    </submittedName>
</protein>
<sequence length="226" mass="24790">MTTNPGVASSARITPLTRDTLQEQVYRQMCDLILDGRLAPGETITVQGLADAFGVSPMPVREALKRLTAADALAVVSGRSVGVAPLSRERLTDLRNVRLEIEPIAAGWGVARASAADIAAGQQHLAEVEAAEAAGDRRRYLRGNHALHFTIYRASGSAILMRIIEDLWLQISPYFHKLGENYPEANTHHREMIEAFSARDEAAVRRALCADIEAAYECLMEQLVDR</sequence>
<dbReference type="InterPro" id="IPR011711">
    <property type="entry name" value="GntR_C"/>
</dbReference>
<dbReference type="Gene3D" id="1.20.120.530">
    <property type="entry name" value="GntR ligand-binding domain-like"/>
    <property type="match status" value="1"/>
</dbReference>
<gene>
    <name evidence="5" type="ORF">HNP73_002712</name>
</gene>
<keyword evidence="3" id="KW-0804">Transcription</keyword>
<evidence type="ECO:0000313" key="6">
    <source>
        <dbReference type="Proteomes" id="UP000549457"/>
    </source>
</evidence>
<comment type="caution">
    <text evidence="5">The sequence shown here is derived from an EMBL/GenBank/DDBJ whole genome shotgun (WGS) entry which is preliminary data.</text>
</comment>
<keyword evidence="6" id="KW-1185">Reference proteome</keyword>
<dbReference type="RefSeq" id="WP_184150196.1">
    <property type="nucleotide sequence ID" value="NZ_JACHFM010000002.1"/>
</dbReference>
<dbReference type="SUPFAM" id="SSF48008">
    <property type="entry name" value="GntR ligand-binding domain-like"/>
    <property type="match status" value="1"/>
</dbReference>
<dbReference type="InterPro" id="IPR036388">
    <property type="entry name" value="WH-like_DNA-bd_sf"/>
</dbReference>
<dbReference type="InterPro" id="IPR000524">
    <property type="entry name" value="Tscrpt_reg_HTH_GntR"/>
</dbReference>
<dbReference type="SUPFAM" id="SSF46785">
    <property type="entry name" value="Winged helix' DNA-binding domain"/>
    <property type="match status" value="1"/>
</dbReference>
<keyword evidence="2 5" id="KW-0238">DNA-binding</keyword>
<dbReference type="PANTHER" id="PTHR43537">
    <property type="entry name" value="TRANSCRIPTIONAL REGULATOR, GNTR FAMILY"/>
    <property type="match status" value="1"/>
</dbReference>
<dbReference type="PROSITE" id="PS50949">
    <property type="entry name" value="HTH_GNTR"/>
    <property type="match status" value="1"/>
</dbReference>
<dbReference type="PANTHER" id="PTHR43537:SF39">
    <property type="entry name" value="HTH-TYPE TRANSCRIPTIONAL REGULATOR MCBR"/>
    <property type="match status" value="1"/>
</dbReference>
<dbReference type="Gene3D" id="1.10.10.10">
    <property type="entry name" value="Winged helix-like DNA-binding domain superfamily/Winged helix DNA-binding domain"/>
    <property type="match status" value="1"/>
</dbReference>
<dbReference type="InterPro" id="IPR008920">
    <property type="entry name" value="TF_FadR/GntR_C"/>
</dbReference>
<dbReference type="AlphaFoldDB" id="A0A840SSI7"/>
<dbReference type="InterPro" id="IPR036390">
    <property type="entry name" value="WH_DNA-bd_sf"/>
</dbReference>
<feature type="domain" description="HTH gntR-type" evidence="4">
    <location>
        <begin position="19"/>
        <end position="86"/>
    </location>
</feature>
<evidence type="ECO:0000256" key="2">
    <source>
        <dbReference type="ARBA" id="ARBA00023125"/>
    </source>
</evidence>
<evidence type="ECO:0000259" key="4">
    <source>
        <dbReference type="PROSITE" id="PS50949"/>
    </source>
</evidence>
<dbReference type="Proteomes" id="UP000549457">
    <property type="component" value="Unassembled WGS sequence"/>
</dbReference>
<name>A0A840SSI7_9RHOB</name>
<keyword evidence="1" id="KW-0805">Transcription regulation</keyword>
<organism evidence="5 6">
    <name type="scientific">Amaricoccus macauensis</name>
    <dbReference type="NCBI Taxonomy" id="57001"/>
    <lineage>
        <taxon>Bacteria</taxon>
        <taxon>Pseudomonadati</taxon>
        <taxon>Pseudomonadota</taxon>
        <taxon>Alphaproteobacteria</taxon>
        <taxon>Rhodobacterales</taxon>
        <taxon>Paracoccaceae</taxon>
        <taxon>Amaricoccus</taxon>
    </lineage>
</organism>
<reference evidence="5 6" key="1">
    <citation type="submission" date="2020-08" db="EMBL/GenBank/DDBJ databases">
        <title>Genomic Encyclopedia of Type Strains, Phase IV (KMG-IV): sequencing the most valuable type-strain genomes for metagenomic binning, comparative biology and taxonomic classification.</title>
        <authorList>
            <person name="Goeker M."/>
        </authorList>
    </citation>
    <scope>NUCLEOTIDE SEQUENCE [LARGE SCALE GENOMIC DNA]</scope>
    <source>
        <strain evidence="5 6">DSM 101730</strain>
    </source>
</reference>
<dbReference type="SMART" id="SM00895">
    <property type="entry name" value="FCD"/>
    <property type="match status" value="1"/>
</dbReference>
<evidence type="ECO:0000256" key="1">
    <source>
        <dbReference type="ARBA" id="ARBA00023015"/>
    </source>
</evidence>
<accession>A0A840SSI7</accession>
<dbReference type="Pfam" id="PF07729">
    <property type="entry name" value="FCD"/>
    <property type="match status" value="1"/>
</dbReference>
<dbReference type="EMBL" id="JACHFM010000002">
    <property type="protein sequence ID" value="MBB5222776.1"/>
    <property type="molecule type" value="Genomic_DNA"/>
</dbReference>